<dbReference type="EMBL" id="JAUJGC010000022">
    <property type="protein sequence ID" value="MDN5269492.1"/>
    <property type="molecule type" value="Genomic_DNA"/>
</dbReference>
<protein>
    <submittedName>
        <fullName evidence="2">Uncharacterized protein</fullName>
    </submittedName>
</protein>
<evidence type="ECO:0000256" key="1">
    <source>
        <dbReference type="SAM" id="Phobius"/>
    </source>
</evidence>
<proteinExistence type="predicted"/>
<organism evidence="2 3">
    <name type="scientific">Streptococcus vestibularis</name>
    <dbReference type="NCBI Taxonomy" id="1343"/>
    <lineage>
        <taxon>Bacteria</taxon>
        <taxon>Bacillati</taxon>
        <taxon>Bacillota</taxon>
        <taxon>Bacilli</taxon>
        <taxon>Lactobacillales</taxon>
        <taxon>Streptococcaceae</taxon>
        <taxon>Streptococcus</taxon>
    </lineage>
</organism>
<dbReference type="RefSeq" id="WP_301382198.1">
    <property type="nucleotide sequence ID" value="NZ_JAUJGC010000022.1"/>
</dbReference>
<dbReference type="Proteomes" id="UP001172310">
    <property type="component" value="Unassembled WGS sequence"/>
</dbReference>
<comment type="caution">
    <text evidence="2">The sequence shown here is derived from an EMBL/GenBank/DDBJ whole genome shotgun (WGS) entry which is preliminary data.</text>
</comment>
<accession>A0AAW7QFG0</accession>
<reference evidence="2" key="1">
    <citation type="submission" date="2023-07" db="EMBL/GenBank/DDBJ databases">
        <title>SVep1, a Temperate Phage of Human Oral Commensal Streptococcus vestibularis.</title>
        <authorList>
            <person name="Wu M."/>
            <person name="Zhu Y."/>
            <person name="Li Y."/>
        </authorList>
    </citation>
    <scope>NUCLEOTIDE SEQUENCE</scope>
    <source>
        <strain evidence="2">SVE8</strain>
    </source>
</reference>
<name>A0AAW7QFG0_STRVE</name>
<evidence type="ECO:0000313" key="2">
    <source>
        <dbReference type="EMBL" id="MDN5269492.1"/>
    </source>
</evidence>
<feature type="transmembrane region" description="Helical" evidence="1">
    <location>
        <begin position="6"/>
        <end position="34"/>
    </location>
</feature>
<dbReference type="AlphaFoldDB" id="A0AAW7QFG0"/>
<keyword evidence="1" id="KW-1133">Transmembrane helix</keyword>
<keyword evidence="1" id="KW-0812">Transmembrane</keyword>
<sequence length="55" mass="6507">MEEFGVLLAMATIIGSLLFAIWLNHFLFEIAPFVRAWGRKNISKLWDRLKRTTKR</sequence>
<evidence type="ECO:0000313" key="3">
    <source>
        <dbReference type="Proteomes" id="UP001172310"/>
    </source>
</evidence>
<gene>
    <name evidence="2" type="ORF">QY913_04980</name>
</gene>
<keyword evidence="1" id="KW-0472">Membrane</keyword>